<gene>
    <name evidence="2" type="ORF">M441DRAFT_29592</name>
</gene>
<dbReference type="Pfam" id="PF20183">
    <property type="entry name" value="DUF6546"/>
    <property type="match status" value="1"/>
</dbReference>
<accession>A0A2T3Z0B4</accession>
<dbReference type="Proteomes" id="UP000240493">
    <property type="component" value="Unassembled WGS sequence"/>
</dbReference>
<proteinExistence type="predicted"/>
<reference evidence="2 3" key="1">
    <citation type="submission" date="2016-07" db="EMBL/GenBank/DDBJ databases">
        <title>Multiple horizontal gene transfer events from other fungi enriched the ability of initially mycotrophic Trichoderma (Ascomycota) to feed on dead plant biomass.</title>
        <authorList>
            <consortium name="DOE Joint Genome Institute"/>
            <person name="Aerts A."/>
            <person name="Atanasova L."/>
            <person name="Chenthamara K."/>
            <person name="Zhang J."/>
            <person name="Grujic M."/>
            <person name="Henrissat B."/>
            <person name="Kuo A."/>
            <person name="Salamov A."/>
            <person name="Lipzen A."/>
            <person name="Labutti K."/>
            <person name="Barry K."/>
            <person name="Miao Y."/>
            <person name="Rahimi M.J."/>
            <person name="Shen Q."/>
            <person name="Grigoriev I.V."/>
            <person name="Kubicek C.P."/>
            <person name="Druzhinina I.S."/>
        </authorList>
    </citation>
    <scope>NUCLEOTIDE SEQUENCE [LARGE SCALE GENOMIC DNA]</scope>
    <source>
        <strain evidence="2 3">CBS 433.97</strain>
    </source>
</reference>
<evidence type="ECO:0000313" key="2">
    <source>
        <dbReference type="EMBL" id="PTB38204.1"/>
    </source>
</evidence>
<dbReference type="AlphaFoldDB" id="A0A2T3Z0B4"/>
<dbReference type="InterPro" id="IPR046676">
    <property type="entry name" value="DUF6546"/>
</dbReference>
<dbReference type="EMBL" id="KZ679266">
    <property type="protein sequence ID" value="PTB38204.1"/>
    <property type="molecule type" value="Genomic_DNA"/>
</dbReference>
<organism evidence="2 3">
    <name type="scientific">Trichoderma asperellum (strain ATCC 204424 / CBS 433.97 / NBRC 101777)</name>
    <dbReference type="NCBI Taxonomy" id="1042311"/>
    <lineage>
        <taxon>Eukaryota</taxon>
        <taxon>Fungi</taxon>
        <taxon>Dikarya</taxon>
        <taxon>Ascomycota</taxon>
        <taxon>Pezizomycotina</taxon>
        <taxon>Sordariomycetes</taxon>
        <taxon>Hypocreomycetidae</taxon>
        <taxon>Hypocreales</taxon>
        <taxon>Hypocreaceae</taxon>
        <taxon>Trichoderma</taxon>
    </lineage>
</organism>
<dbReference type="OrthoDB" id="4802432at2759"/>
<keyword evidence="3" id="KW-1185">Reference proteome</keyword>
<evidence type="ECO:0000313" key="3">
    <source>
        <dbReference type="Proteomes" id="UP000240493"/>
    </source>
</evidence>
<feature type="domain" description="DUF6546" evidence="1">
    <location>
        <begin position="271"/>
        <end position="455"/>
    </location>
</feature>
<sequence length="533" mass="60240">MDVATDPVQVESPSSVTKATSWASLPVEVRQMILSLVVLPISGGKYNGLGSRNTSVPIAMNRRMSNNMIFTTCIQSLLGTLKLWNPARHGAEGLALMLSASSPSDTEHRFNRCEIKDGYPFHYAEDLDLAPGIVDFHRANIADPFTRHFHRGCPPPLYSEHVKRVQGTSLRLEPRRDGQGRFISQYKSLPAVPIIKGLIMCRQFRRDFHVRTLSLLLDQSFVALEWFHFERTMSPERHKQVSFDQGMKRGPVFTWEIPKIERGDGLEELRSEVSSHAQAYLPREMAKLSQRLEQFCPPWQMDTATFLQSIIQQRESPKMFNSSLKRIILRCLLSNSDRSRQDFESLVILAAKAALSLPQLEVIELWGTCLDGQECSAYIFRYSYEDGRASIVWRSCEETLMVQARIIAKWGEVAQKLSHSTFAYNVVPFAETKADISNSDGTCIYQHLLLKDLVFDPITQIILENEPYEWSLGKKSDSSQQGNLLNSNLASPNSLSGDQLMYALGPNVDLALLQADLMAFDAEVTAFLQQHYG</sequence>
<name>A0A2T3Z0B4_TRIA4</name>
<evidence type="ECO:0000259" key="1">
    <source>
        <dbReference type="Pfam" id="PF20183"/>
    </source>
</evidence>
<dbReference type="STRING" id="1042311.A0A2T3Z0B4"/>
<protein>
    <recommendedName>
        <fullName evidence="1">DUF6546 domain-containing protein</fullName>
    </recommendedName>
</protein>